<evidence type="ECO:0000313" key="18">
    <source>
        <dbReference type="Proteomes" id="UP000256424"/>
    </source>
</evidence>
<keyword evidence="5 15" id="KW-0812">Transmembrane</keyword>
<keyword evidence="4" id="KW-0132">Cell division</keyword>
<evidence type="ECO:0000256" key="15">
    <source>
        <dbReference type="SAM" id="Phobius"/>
    </source>
</evidence>
<dbReference type="PANTHER" id="PTHR22683">
    <property type="entry name" value="SPORULATION PROTEIN RELATED"/>
    <property type="match status" value="1"/>
</dbReference>
<keyword evidence="9 15" id="KW-1133">Transmembrane helix</keyword>
<dbReference type="SMART" id="SM00843">
    <property type="entry name" value="Ftsk_gamma"/>
    <property type="match status" value="1"/>
</dbReference>
<feature type="binding site" evidence="13">
    <location>
        <begin position="867"/>
        <end position="874"/>
    </location>
    <ligand>
        <name>ATP</name>
        <dbReference type="ChEBI" id="CHEBI:30616"/>
    </ligand>
</feature>
<dbReference type="Pfam" id="PF17854">
    <property type="entry name" value="FtsK_alpha"/>
    <property type="match status" value="1"/>
</dbReference>
<proteinExistence type="inferred from homology"/>
<comment type="subcellular location">
    <subcellularLocation>
        <location evidence="1">Cell membrane</location>
        <topology evidence="1">Multi-pass membrane protein</topology>
    </subcellularLocation>
</comment>
<dbReference type="SUPFAM" id="SSF52540">
    <property type="entry name" value="P-loop containing nucleoside triphosphate hydrolases"/>
    <property type="match status" value="1"/>
</dbReference>
<organism evidence="17 18">
    <name type="scientific">Helicobacter aurati</name>
    <dbReference type="NCBI Taxonomy" id="137778"/>
    <lineage>
        <taxon>Bacteria</taxon>
        <taxon>Pseudomonadati</taxon>
        <taxon>Campylobacterota</taxon>
        <taxon>Epsilonproteobacteria</taxon>
        <taxon>Campylobacterales</taxon>
        <taxon>Helicobacteraceae</taxon>
        <taxon>Helicobacter</taxon>
    </lineage>
</organism>
<evidence type="ECO:0000256" key="2">
    <source>
        <dbReference type="ARBA" id="ARBA00006474"/>
    </source>
</evidence>
<dbReference type="Gene3D" id="3.40.50.300">
    <property type="entry name" value="P-loop containing nucleotide triphosphate hydrolases"/>
    <property type="match status" value="1"/>
</dbReference>
<evidence type="ECO:0000256" key="10">
    <source>
        <dbReference type="ARBA" id="ARBA00023125"/>
    </source>
</evidence>
<evidence type="ECO:0000256" key="4">
    <source>
        <dbReference type="ARBA" id="ARBA00022618"/>
    </source>
</evidence>
<feature type="transmembrane region" description="Helical" evidence="15">
    <location>
        <begin position="95"/>
        <end position="116"/>
    </location>
</feature>
<dbReference type="EMBL" id="NXLW01000005">
    <property type="protein sequence ID" value="RDU72710.1"/>
    <property type="molecule type" value="Genomic_DNA"/>
</dbReference>
<dbReference type="InterPro" id="IPR002543">
    <property type="entry name" value="FtsK_dom"/>
</dbReference>
<dbReference type="Proteomes" id="UP000256424">
    <property type="component" value="Unassembled WGS sequence"/>
</dbReference>
<keyword evidence="18" id="KW-1185">Reference proteome</keyword>
<dbReference type="GO" id="GO:0007059">
    <property type="term" value="P:chromosome segregation"/>
    <property type="evidence" value="ECO:0007669"/>
    <property type="project" value="UniProtKB-KW"/>
</dbReference>
<evidence type="ECO:0000256" key="14">
    <source>
        <dbReference type="SAM" id="MobiDB-lite"/>
    </source>
</evidence>
<evidence type="ECO:0000256" key="8">
    <source>
        <dbReference type="ARBA" id="ARBA00022840"/>
    </source>
</evidence>
<dbReference type="Pfam" id="PF13491">
    <property type="entry name" value="FtsK_4TM"/>
    <property type="match status" value="1"/>
</dbReference>
<evidence type="ECO:0000259" key="16">
    <source>
        <dbReference type="PROSITE" id="PS50901"/>
    </source>
</evidence>
<dbReference type="InterPro" id="IPR050206">
    <property type="entry name" value="FtsK/SpoIIIE/SftA"/>
</dbReference>
<sequence>MQGVQVENKFFKIDSFGSKFANFNIQVFGYLAYIYLPLLLFPLYRLYDNTQYSFRKIQLTFATLLCFLSLLILQSLIFGVGVLGNEICNAIASYIGIPGVIIVILLLAGIALFMAWKKGIVLMQHRIGEIMNAAFISLQSSFKKMQMMLKDIKLSPIERVNRKILNTEYSEVQTITKNPDTFNEPLIDKVLDERTQSDTNHKDNFITQNEIQEGNGVPLVQNTVKAKVQETTHIFPSTLANSQHQNQKSLESTEVNPHFDGTTNSILFNPKKDSQIVSKTLHYNLDNIEQRVDSLTKNYIPRTQIVEMQNDDTLKKFHKLPKVKSEIAIHGIEQTKSSSQEEESSNILKSFVKPIIMKVDESNFHAQPKTIQISESNVDISFVKKSTKTTQTHTFTPVSSDISPLQIESLTHLSAHTNLQKEQNTIADIKYFPQAIKDKENTKDFSFIRFDSAITPISIPQEDTINPAKKSLRKPYKHTTYTSSKEMPSGESDSMINILDSATNGTSCLIYRESTKAPEEILTAHTDTNIDIQHTSQQGFTESEIRSTLTESDDNTKCNNVEQVAQAMPNVDNGGSQAHQIAFNTTSEIKEKNHTQDEEHSIDSALAISQTSTELSNKNAAIDINMGLDSDTSHKSIIHNTVSHDSSQSISVSQPVAQDYANAISHLNLSDSNQSNTEPVAQESQSVQSHDSSNNTVQLEEIKTTEDSQNQPNNYHFPPLSLLQLPVHQEQVQDTEIDSKIANLLNKLHVFKIRGDIVRVFTGPVVTTFEFRPEPDVKVNKVQSLQDDLAMALKAKSIRIQAPIPGKDVIGIEIPNGKTQTIYLRDVLESSMFLHSPNPLSITLGKDIMGNIVIENLAKLPHLLVAGTTGSGKSVGVNALILSLLYRNSPDDLKLMMIDPKQVEFAPYEDLPHLITPLINAPDKAVQALYAATIEMDKRYKILSDAKMKNIHSYNEKIDSKMPFFVIVIDELADLIMTGGKDAEASITRIAQMGRAAGMHLIVATQRSSVDVVTGLIKTNLPSRISYRVGNKTDSKVILDEFGAERLLGNGDGLFKSVDSLKRIHAPWVSEQEIESIVDFIKKQRAVQYDTNFLSEQKSSTLNSSDRVAEGGLLEEAKMIILRDNKASISNLQRRLSIGYNKAATIIESLQAEGFLSAPNTKGERTILGS</sequence>
<protein>
    <submittedName>
        <fullName evidence="17">DNA translocase FtsK</fullName>
    </submittedName>
</protein>
<keyword evidence="3" id="KW-1003">Cell membrane</keyword>
<dbReference type="AlphaFoldDB" id="A0A3D8J619"/>
<keyword evidence="7" id="KW-0159">Chromosome partition</keyword>
<dbReference type="InterPro" id="IPR036390">
    <property type="entry name" value="WH_DNA-bd_sf"/>
</dbReference>
<keyword evidence="11 15" id="KW-0472">Membrane</keyword>
<dbReference type="Gene3D" id="3.30.980.40">
    <property type="match status" value="1"/>
</dbReference>
<dbReference type="InterPro" id="IPR036388">
    <property type="entry name" value="WH-like_DNA-bd_sf"/>
</dbReference>
<dbReference type="GO" id="GO:0005524">
    <property type="term" value="F:ATP binding"/>
    <property type="evidence" value="ECO:0007669"/>
    <property type="project" value="UniProtKB-UniRule"/>
</dbReference>
<dbReference type="GO" id="GO:0005886">
    <property type="term" value="C:plasma membrane"/>
    <property type="evidence" value="ECO:0007669"/>
    <property type="project" value="UniProtKB-SubCell"/>
</dbReference>
<dbReference type="GO" id="GO:0003677">
    <property type="term" value="F:DNA binding"/>
    <property type="evidence" value="ECO:0007669"/>
    <property type="project" value="UniProtKB-KW"/>
</dbReference>
<feature type="region of interest" description="Disordered" evidence="14">
    <location>
        <begin position="669"/>
        <end position="695"/>
    </location>
</feature>
<evidence type="ECO:0000256" key="1">
    <source>
        <dbReference type="ARBA" id="ARBA00004651"/>
    </source>
</evidence>
<evidence type="ECO:0000256" key="3">
    <source>
        <dbReference type="ARBA" id="ARBA00022475"/>
    </source>
</evidence>
<feature type="transmembrane region" description="Helical" evidence="15">
    <location>
        <begin position="59"/>
        <end position="83"/>
    </location>
</feature>
<evidence type="ECO:0000256" key="11">
    <source>
        <dbReference type="ARBA" id="ARBA00023136"/>
    </source>
</evidence>
<keyword evidence="10" id="KW-0238">DNA-binding</keyword>
<feature type="domain" description="FtsK" evidence="16">
    <location>
        <begin position="849"/>
        <end position="1036"/>
    </location>
</feature>
<dbReference type="SUPFAM" id="SSF46785">
    <property type="entry name" value="Winged helix' DNA-binding domain"/>
    <property type="match status" value="1"/>
</dbReference>
<keyword evidence="6 13" id="KW-0547">Nucleotide-binding</keyword>
<accession>A0A3D8J619</accession>
<dbReference type="InterPro" id="IPR041027">
    <property type="entry name" value="FtsK_alpha"/>
</dbReference>
<keyword evidence="12" id="KW-0131">Cell cycle</keyword>
<evidence type="ECO:0000256" key="5">
    <source>
        <dbReference type="ARBA" id="ARBA00022692"/>
    </source>
</evidence>
<dbReference type="Gene3D" id="1.10.10.10">
    <property type="entry name" value="Winged helix-like DNA-binding domain superfamily/Winged helix DNA-binding domain"/>
    <property type="match status" value="1"/>
</dbReference>
<dbReference type="InterPro" id="IPR018541">
    <property type="entry name" value="Ftsk_gamma"/>
</dbReference>
<dbReference type="InterPro" id="IPR027417">
    <property type="entry name" value="P-loop_NTPase"/>
</dbReference>
<evidence type="ECO:0000313" key="17">
    <source>
        <dbReference type="EMBL" id="RDU72710.1"/>
    </source>
</evidence>
<evidence type="ECO:0000256" key="9">
    <source>
        <dbReference type="ARBA" id="ARBA00022989"/>
    </source>
</evidence>
<keyword evidence="8 13" id="KW-0067">ATP-binding</keyword>
<dbReference type="GO" id="GO:0051301">
    <property type="term" value="P:cell division"/>
    <property type="evidence" value="ECO:0007669"/>
    <property type="project" value="UniProtKB-KW"/>
</dbReference>
<dbReference type="PROSITE" id="PS50901">
    <property type="entry name" value="FTSK"/>
    <property type="match status" value="1"/>
</dbReference>
<feature type="transmembrane region" description="Helical" evidence="15">
    <location>
        <begin position="27"/>
        <end position="47"/>
    </location>
</feature>
<name>A0A3D8J619_9HELI</name>
<gene>
    <name evidence="17" type="ORF">CQA66_03680</name>
</gene>
<comment type="similarity">
    <text evidence="2">Belongs to the FtsK/SpoIIIE/SftA family.</text>
</comment>
<evidence type="ECO:0000256" key="13">
    <source>
        <dbReference type="PROSITE-ProRule" id="PRU00289"/>
    </source>
</evidence>
<dbReference type="Pfam" id="PF09397">
    <property type="entry name" value="FtsK_gamma"/>
    <property type="match status" value="1"/>
</dbReference>
<evidence type="ECO:0000256" key="6">
    <source>
        <dbReference type="ARBA" id="ARBA00022741"/>
    </source>
</evidence>
<evidence type="ECO:0000256" key="12">
    <source>
        <dbReference type="ARBA" id="ARBA00023306"/>
    </source>
</evidence>
<dbReference type="InterPro" id="IPR025199">
    <property type="entry name" value="FtsK_4TM"/>
</dbReference>
<dbReference type="Pfam" id="PF01580">
    <property type="entry name" value="FtsK_SpoIIIE"/>
    <property type="match status" value="1"/>
</dbReference>
<evidence type="ECO:0000256" key="7">
    <source>
        <dbReference type="ARBA" id="ARBA00022829"/>
    </source>
</evidence>
<reference evidence="17 18" key="1">
    <citation type="submission" date="2018-04" db="EMBL/GenBank/DDBJ databases">
        <title>Novel Campyloabacter and Helicobacter Species and Strains.</title>
        <authorList>
            <person name="Mannion A.J."/>
            <person name="Shen Z."/>
            <person name="Fox J.G."/>
        </authorList>
    </citation>
    <scope>NUCLEOTIDE SEQUENCE [LARGE SCALE GENOMIC DNA]</scope>
    <source>
        <strain evidence="17 18">MIT 97-5075</strain>
    </source>
</reference>
<dbReference type="PANTHER" id="PTHR22683:SF41">
    <property type="entry name" value="DNA TRANSLOCASE FTSK"/>
    <property type="match status" value="1"/>
</dbReference>
<dbReference type="CDD" id="cd01127">
    <property type="entry name" value="TrwB_TraG_TraD_VirD4"/>
    <property type="match status" value="1"/>
</dbReference>
<comment type="caution">
    <text evidence="17">The sequence shown here is derived from an EMBL/GenBank/DDBJ whole genome shotgun (WGS) entry which is preliminary data.</text>
</comment>